<keyword evidence="3 4" id="KW-0975">Bacterial flagellum</keyword>
<name>A0A254NEL1_9BURK</name>
<dbReference type="GO" id="GO:0003774">
    <property type="term" value="F:cytoskeletal motor activity"/>
    <property type="evidence" value="ECO:0007669"/>
    <property type="project" value="InterPro"/>
</dbReference>
<dbReference type="RefSeq" id="WP_088482370.1">
    <property type="nucleotide sequence ID" value="NZ_NISI01000001.1"/>
</dbReference>
<dbReference type="AlphaFoldDB" id="A0A254NEL1"/>
<evidence type="ECO:0000256" key="2">
    <source>
        <dbReference type="ARBA" id="ARBA00009272"/>
    </source>
</evidence>
<evidence type="ECO:0000256" key="3">
    <source>
        <dbReference type="ARBA" id="ARBA00023143"/>
    </source>
</evidence>
<keyword evidence="6" id="KW-0282">Flagellum</keyword>
<dbReference type="PANTHER" id="PTHR34653">
    <property type="match status" value="1"/>
</dbReference>
<dbReference type="OrthoDB" id="8909229at2"/>
<dbReference type="Proteomes" id="UP000197446">
    <property type="component" value="Unassembled WGS sequence"/>
</dbReference>
<dbReference type="GO" id="GO:0005198">
    <property type="term" value="F:structural molecule activity"/>
    <property type="evidence" value="ECO:0007669"/>
    <property type="project" value="UniProtKB-UniRule"/>
</dbReference>
<sequence length="95" mass="10350">MDSIQSIARSAEALTKPASVQGRGFQDALASALQTTSDLQKESGRLSKEFSLDNPTVSLEETMIAGQKSNIAFQATLQVRNRLVQAYSEVMNMQI</sequence>
<dbReference type="PRINTS" id="PR01006">
    <property type="entry name" value="FLGHOOKFLIE"/>
</dbReference>
<dbReference type="PANTHER" id="PTHR34653:SF1">
    <property type="entry name" value="FLAGELLAR HOOK-BASAL BODY COMPLEX PROTEIN FLIE"/>
    <property type="match status" value="1"/>
</dbReference>
<evidence type="ECO:0000313" key="7">
    <source>
        <dbReference type="Proteomes" id="UP000197446"/>
    </source>
</evidence>
<evidence type="ECO:0000256" key="5">
    <source>
        <dbReference type="NCBIfam" id="TIGR00205"/>
    </source>
</evidence>
<reference evidence="6 7" key="1">
    <citation type="journal article" date="2007" name="Int. J. Syst. Evol. Microbiol.">
        <title>Description of Pelomonas aquatica sp. nov. and Pelomonas puraquae sp. nov., isolated from industrial and haemodialysis water.</title>
        <authorList>
            <person name="Gomila M."/>
            <person name="Bowien B."/>
            <person name="Falsen E."/>
            <person name="Moore E.R."/>
            <person name="Lalucat J."/>
        </authorList>
    </citation>
    <scope>NUCLEOTIDE SEQUENCE [LARGE SCALE GENOMIC DNA]</scope>
    <source>
        <strain evidence="6 7">CCUG 52769</strain>
    </source>
</reference>
<comment type="subcellular location">
    <subcellularLocation>
        <location evidence="1 4">Bacterial flagellum basal body</location>
    </subcellularLocation>
</comment>
<dbReference type="Pfam" id="PF02049">
    <property type="entry name" value="FliE"/>
    <property type="match status" value="1"/>
</dbReference>
<protein>
    <recommendedName>
        <fullName evidence="4 5">Flagellar hook-basal body complex protein FliE</fullName>
    </recommendedName>
</protein>
<dbReference type="EMBL" id="NISI01000001">
    <property type="protein sequence ID" value="OWR06170.1"/>
    <property type="molecule type" value="Genomic_DNA"/>
</dbReference>
<keyword evidence="6" id="KW-0966">Cell projection</keyword>
<evidence type="ECO:0000256" key="1">
    <source>
        <dbReference type="ARBA" id="ARBA00004117"/>
    </source>
</evidence>
<comment type="caution">
    <text evidence="6">The sequence shown here is derived from an EMBL/GenBank/DDBJ whole genome shotgun (WGS) entry which is preliminary data.</text>
</comment>
<dbReference type="GO" id="GO:0009425">
    <property type="term" value="C:bacterial-type flagellum basal body"/>
    <property type="evidence" value="ECO:0007669"/>
    <property type="project" value="UniProtKB-SubCell"/>
</dbReference>
<gene>
    <name evidence="4" type="primary">fliE</name>
    <name evidence="6" type="ORF">CDO81_00150</name>
</gene>
<keyword evidence="7" id="KW-1185">Reference proteome</keyword>
<accession>A0A254NEL1</accession>
<dbReference type="GO" id="GO:0071973">
    <property type="term" value="P:bacterial-type flagellum-dependent cell motility"/>
    <property type="evidence" value="ECO:0007669"/>
    <property type="project" value="InterPro"/>
</dbReference>
<evidence type="ECO:0000313" key="6">
    <source>
        <dbReference type="EMBL" id="OWR06170.1"/>
    </source>
</evidence>
<comment type="similarity">
    <text evidence="2 4">Belongs to the FliE family.</text>
</comment>
<dbReference type="InterPro" id="IPR001624">
    <property type="entry name" value="FliE"/>
</dbReference>
<dbReference type="HAMAP" id="MF_00724">
    <property type="entry name" value="FliE"/>
    <property type="match status" value="1"/>
</dbReference>
<evidence type="ECO:0000256" key="4">
    <source>
        <dbReference type="HAMAP-Rule" id="MF_00724"/>
    </source>
</evidence>
<organism evidence="6 7">
    <name type="scientific">Roseateles puraquae</name>
    <dbReference type="NCBI Taxonomy" id="431059"/>
    <lineage>
        <taxon>Bacteria</taxon>
        <taxon>Pseudomonadati</taxon>
        <taxon>Pseudomonadota</taxon>
        <taxon>Betaproteobacteria</taxon>
        <taxon>Burkholderiales</taxon>
        <taxon>Sphaerotilaceae</taxon>
        <taxon>Roseateles</taxon>
    </lineage>
</organism>
<proteinExistence type="inferred from homology"/>
<keyword evidence="6" id="KW-0969">Cilium</keyword>
<dbReference type="NCBIfam" id="TIGR00205">
    <property type="entry name" value="fliE"/>
    <property type="match status" value="1"/>
</dbReference>